<evidence type="ECO:0000256" key="9">
    <source>
        <dbReference type="SAM" id="MobiDB-lite"/>
    </source>
</evidence>
<proteinExistence type="inferred from homology"/>
<evidence type="ECO:0000256" key="3">
    <source>
        <dbReference type="ARBA" id="ARBA00022723"/>
    </source>
</evidence>
<comment type="similarity">
    <text evidence="8">Belongs to the 4Fe4S bacterial-type ferredoxin family. RnfC subfamily.</text>
</comment>
<feature type="compositionally biased region" description="Low complexity" evidence="9">
    <location>
        <begin position="840"/>
        <end position="874"/>
    </location>
</feature>
<dbReference type="InterPro" id="IPR010208">
    <property type="entry name" value="Ion_transpt_RnfC/RsxC"/>
</dbReference>
<feature type="domain" description="4Fe-4S ferredoxin-type" evidence="10">
    <location>
        <begin position="407"/>
        <end position="436"/>
    </location>
</feature>
<evidence type="ECO:0000313" key="12">
    <source>
        <dbReference type="Proteomes" id="UP000268033"/>
    </source>
</evidence>
<dbReference type="STRING" id="584787.GCA_001247655_00517"/>
<name>A0A3N1PSH6_9GAMM</name>
<dbReference type="GO" id="GO:0005886">
    <property type="term" value="C:plasma membrane"/>
    <property type="evidence" value="ECO:0007669"/>
    <property type="project" value="UniProtKB-SubCell"/>
</dbReference>
<evidence type="ECO:0000256" key="6">
    <source>
        <dbReference type="ARBA" id="ARBA00023004"/>
    </source>
</evidence>
<evidence type="ECO:0000313" key="11">
    <source>
        <dbReference type="EMBL" id="ROQ30071.1"/>
    </source>
</evidence>
<dbReference type="FunFam" id="3.30.70.20:FF:000044">
    <property type="entry name" value="Ion-translocating oxidoreductase complex subunit C"/>
    <property type="match status" value="1"/>
</dbReference>
<feature type="compositionally biased region" description="Low complexity" evidence="9">
    <location>
        <begin position="617"/>
        <end position="661"/>
    </location>
</feature>
<protein>
    <recommendedName>
        <fullName evidence="8">Ion-translocating oxidoreductase complex subunit C</fullName>
        <ecNumber evidence="8">7.-.-.-</ecNumber>
    </recommendedName>
    <alternativeName>
        <fullName evidence="8">Rnf electron transport complex subunit C</fullName>
    </alternativeName>
</protein>
<keyword evidence="8" id="KW-0997">Cell inner membrane</keyword>
<dbReference type="InterPro" id="IPR026902">
    <property type="entry name" value="RnfC_N"/>
</dbReference>
<dbReference type="InterPro" id="IPR019554">
    <property type="entry name" value="Soluble_ligand-bd"/>
</dbReference>
<feature type="binding site" evidence="8">
    <location>
        <position position="377"/>
    </location>
    <ligand>
        <name>[4Fe-4S] cluster</name>
        <dbReference type="ChEBI" id="CHEBI:49883"/>
        <label>1</label>
    </ligand>
</feature>
<dbReference type="SUPFAM" id="SSF142019">
    <property type="entry name" value="Nqo1 FMN-binding domain-like"/>
    <property type="match status" value="1"/>
</dbReference>
<dbReference type="Pfam" id="PF01512">
    <property type="entry name" value="Complex1_51K"/>
    <property type="match status" value="1"/>
</dbReference>
<dbReference type="NCBIfam" id="TIGR01945">
    <property type="entry name" value="rnfC"/>
    <property type="match status" value="1"/>
</dbReference>
<dbReference type="GO" id="GO:0051539">
    <property type="term" value="F:4 iron, 4 sulfur cluster binding"/>
    <property type="evidence" value="ECO:0007669"/>
    <property type="project" value="UniProtKB-KW"/>
</dbReference>
<feature type="binding site" evidence="8">
    <location>
        <position position="416"/>
    </location>
    <ligand>
        <name>[4Fe-4S] cluster</name>
        <dbReference type="ChEBI" id="CHEBI:49883"/>
        <label>2</label>
    </ligand>
</feature>
<accession>A0A3N1PSH6</accession>
<sequence length="901" mass="93124">MLTLLERLSSSDVFDFHGGIHPPEFKSLSNHKPIGKLPMAPFLVVPLRQHLGELGEVLVKAGEKVLKGQPLSRPMSVMGVPVHAPTSGTVVAVENRPLTHASGLWDMAVVIEPDGQNQWGEKHPVANPFEADPAVLLKAVKAAGLAGMGGAGFPTAVKLGGGRPIEALVVNAAECEPYITSDDCLLREEPENVVAGARLMARIVGARMVVIGIEDNKPEAISALEGVIESLDDVSMKVVPTKYPSGAERQLIKLLTGDEVPAGAIPADLGLVVQNVGTAYAAYRALVLGEPLIRRVVTITGQQVKKPGNYWLPIGTPISHALTECGFKPEKKQRLIIGGPMMGFTLNDPAAPVTKTVNCLLLPSSKELKPAGREMSCIRCGECADVCPAELLPQQLYWYAKAEDHEKLDEYKLSACIECGACAYVCPSEIPLVQYYRVAKADIRSAQEEKRKSDKARERFEARNDRLERDKAEREARHQEATERRKAAMASRSEEAAPPSDAVAAALARVKAQKDTEVAKAQQAAQAGAHLEKGELVPDNSDMAALREERKRQAREKKAQLAAQQDAEPSPDSSNAPAADAKKAAVAAAIARAKAKKEAAAPAEDTGDASPQDAKKAAVAAAIARAKAKKAAQGQGAEGGQADANQPEPSSAASEPAVSAATDAEPPAASEPVDPKKAAVAAAIARAKAKKAAQAQGVEGGQAQANQPEPSPAAREPAVSAATDAEPPATSEPVDPKKAAVAAAIARAKAKKAAQAQGAEGGQAQANQPEPSPAANEPAVSAATDAEPPAASEPVDPKKAAVAAAIARAKAKKAAQAQAAEGGQADANQAEPSPATGEQEPASPASSAPAAAQPSASEPAAPDAKAAAASPAPSEADRKKAAIAAAIAKAKAKKQAQEGQD</sequence>
<feature type="binding site" evidence="8">
    <location>
        <position position="383"/>
    </location>
    <ligand>
        <name>[4Fe-4S] cluster</name>
        <dbReference type="ChEBI" id="CHEBI:49883"/>
        <label>1</label>
    </ligand>
</feature>
<dbReference type="RefSeq" id="WP_123420872.1">
    <property type="nucleotide sequence ID" value="NZ_RJUL01000002.1"/>
</dbReference>
<feature type="domain" description="4Fe-4S ferredoxin-type" evidence="10">
    <location>
        <begin position="368"/>
        <end position="397"/>
    </location>
</feature>
<dbReference type="EMBL" id="RJUL01000002">
    <property type="protein sequence ID" value="ROQ30071.1"/>
    <property type="molecule type" value="Genomic_DNA"/>
</dbReference>
<dbReference type="EC" id="7.-.-.-" evidence="8"/>
<feature type="region of interest" description="Disordered" evidence="9">
    <location>
        <begin position="446"/>
        <end position="502"/>
    </location>
</feature>
<dbReference type="PANTHER" id="PTHR43034">
    <property type="entry name" value="ION-TRANSLOCATING OXIDOREDUCTASE COMPLEX SUBUNIT C"/>
    <property type="match status" value="1"/>
</dbReference>
<dbReference type="Proteomes" id="UP000268033">
    <property type="component" value="Unassembled WGS sequence"/>
</dbReference>
<keyword evidence="1 8" id="KW-0813">Transport</keyword>
<dbReference type="InterPro" id="IPR017896">
    <property type="entry name" value="4Fe4S_Fe-S-bd"/>
</dbReference>
<gene>
    <name evidence="8" type="primary">rnfC</name>
    <name evidence="11" type="ORF">EDC28_102464</name>
</gene>
<comment type="function">
    <text evidence="8">Part of a membrane-bound complex that couples electron transfer with translocation of ions across the membrane.</text>
</comment>
<dbReference type="GO" id="GO:0046872">
    <property type="term" value="F:metal ion binding"/>
    <property type="evidence" value="ECO:0007669"/>
    <property type="project" value="UniProtKB-KW"/>
</dbReference>
<feature type="binding site" evidence="8">
    <location>
        <position position="419"/>
    </location>
    <ligand>
        <name>[4Fe-4S] cluster</name>
        <dbReference type="ChEBI" id="CHEBI:49883"/>
        <label>2</label>
    </ligand>
</feature>
<dbReference type="InterPro" id="IPR037225">
    <property type="entry name" value="Nuo51_FMN-bd_sf"/>
</dbReference>
<feature type="region of interest" description="Disordered" evidence="9">
    <location>
        <begin position="519"/>
        <end position="881"/>
    </location>
</feature>
<dbReference type="PROSITE" id="PS51379">
    <property type="entry name" value="4FE4S_FER_2"/>
    <property type="match status" value="2"/>
</dbReference>
<keyword evidence="12" id="KW-1185">Reference proteome</keyword>
<feature type="compositionally biased region" description="Low complexity" evidence="9">
    <location>
        <begin position="678"/>
        <end position="707"/>
    </location>
</feature>
<evidence type="ECO:0000256" key="8">
    <source>
        <dbReference type="HAMAP-Rule" id="MF_00461"/>
    </source>
</evidence>
<dbReference type="NCBIfam" id="NF003454">
    <property type="entry name" value="PRK05035.1"/>
    <property type="match status" value="1"/>
</dbReference>
<feature type="binding site" evidence="8">
    <location>
        <position position="387"/>
    </location>
    <ligand>
        <name>[4Fe-4S] cluster</name>
        <dbReference type="ChEBI" id="CHEBI:49883"/>
        <label>2</label>
    </ligand>
</feature>
<comment type="caution">
    <text evidence="11">The sequence shown here is derived from an EMBL/GenBank/DDBJ whole genome shotgun (WGS) entry which is preliminary data.</text>
</comment>
<evidence type="ECO:0000256" key="4">
    <source>
        <dbReference type="ARBA" id="ARBA00022737"/>
    </source>
</evidence>
<keyword evidence="4 8" id="KW-0677">Repeat</keyword>
<evidence type="ECO:0000256" key="7">
    <source>
        <dbReference type="ARBA" id="ARBA00023014"/>
    </source>
</evidence>
<dbReference type="Pfam" id="PF13375">
    <property type="entry name" value="RnfC_N"/>
    <property type="match status" value="1"/>
</dbReference>
<keyword evidence="2 8" id="KW-0004">4Fe-4S</keyword>
<dbReference type="InterPro" id="IPR017900">
    <property type="entry name" value="4Fe4S_Fe_S_CS"/>
</dbReference>
<dbReference type="InterPro" id="IPR011538">
    <property type="entry name" value="Nuo51_FMN-bd"/>
</dbReference>
<keyword evidence="8" id="KW-1278">Translocase</keyword>
<feature type="compositionally biased region" description="Low complexity" evidence="9">
    <location>
        <begin position="739"/>
        <end position="768"/>
    </location>
</feature>
<feature type="compositionally biased region" description="Low complexity" evidence="9">
    <location>
        <begin position="560"/>
        <end position="592"/>
    </location>
</feature>
<comment type="subcellular location">
    <subcellularLocation>
        <location evidence="8">Cell inner membrane</location>
        <topology evidence="8">Peripheral membrane protein</topology>
    </subcellularLocation>
</comment>
<keyword evidence="8" id="KW-0472">Membrane</keyword>
<keyword evidence="7 8" id="KW-0411">Iron-sulfur</keyword>
<dbReference type="PANTHER" id="PTHR43034:SF2">
    <property type="entry name" value="ION-TRANSLOCATING OXIDOREDUCTASE COMPLEX SUBUNIT C"/>
    <property type="match status" value="1"/>
</dbReference>
<feature type="compositionally biased region" description="Low complexity" evidence="9">
    <location>
        <begin position="519"/>
        <end position="529"/>
    </location>
</feature>
<comment type="subunit">
    <text evidence="8">The complex is composed of six subunits: RnfA, RnfB, RnfC, RnfD, RnfE and RnfG.</text>
</comment>
<dbReference type="Gene3D" id="3.30.70.20">
    <property type="match status" value="1"/>
</dbReference>
<evidence type="ECO:0000259" key="10">
    <source>
        <dbReference type="PROSITE" id="PS51379"/>
    </source>
</evidence>
<dbReference type="Gene3D" id="3.40.50.11540">
    <property type="entry name" value="NADH-ubiquinone oxidoreductase 51kDa subunit"/>
    <property type="match status" value="1"/>
</dbReference>
<reference evidence="11 12" key="1">
    <citation type="submission" date="2018-11" db="EMBL/GenBank/DDBJ databases">
        <title>Genomic Encyclopedia of Type Strains, Phase IV (KMG-IV): sequencing the most valuable type-strain genomes for metagenomic binning, comparative biology and taxonomic classification.</title>
        <authorList>
            <person name="Goeker M."/>
        </authorList>
    </citation>
    <scope>NUCLEOTIDE SEQUENCE [LARGE SCALE GENOMIC DNA]</scope>
    <source>
        <strain evidence="11 12">DSM 21945</strain>
    </source>
</reference>
<dbReference type="Pfam" id="PF12838">
    <property type="entry name" value="Fer4_7"/>
    <property type="match status" value="1"/>
</dbReference>
<keyword evidence="3 8" id="KW-0479">Metal-binding</keyword>
<evidence type="ECO:0000256" key="1">
    <source>
        <dbReference type="ARBA" id="ARBA00022448"/>
    </source>
</evidence>
<feature type="binding site" evidence="8">
    <location>
        <position position="380"/>
    </location>
    <ligand>
        <name>[4Fe-4S] cluster</name>
        <dbReference type="ChEBI" id="CHEBI:49883"/>
        <label>1</label>
    </ligand>
</feature>
<feature type="compositionally biased region" description="Low complexity" evidence="9">
    <location>
        <begin position="800"/>
        <end position="830"/>
    </location>
</feature>
<feature type="compositionally biased region" description="Basic and acidic residues" evidence="9">
    <location>
        <begin position="446"/>
        <end position="486"/>
    </location>
</feature>
<keyword evidence="5 8" id="KW-0249">Electron transport</keyword>
<keyword evidence="6 8" id="KW-0408">Iron</keyword>
<evidence type="ECO:0000256" key="5">
    <source>
        <dbReference type="ARBA" id="ARBA00022982"/>
    </source>
</evidence>
<dbReference type="SUPFAM" id="SSF46548">
    <property type="entry name" value="alpha-helical ferredoxin"/>
    <property type="match status" value="1"/>
</dbReference>
<dbReference type="PROSITE" id="PS00198">
    <property type="entry name" value="4FE4S_FER_1"/>
    <property type="match status" value="1"/>
</dbReference>
<evidence type="ECO:0000256" key="2">
    <source>
        <dbReference type="ARBA" id="ARBA00022485"/>
    </source>
</evidence>
<dbReference type="HAMAP" id="MF_00461">
    <property type="entry name" value="RsxC_RnfC"/>
    <property type="match status" value="1"/>
</dbReference>
<dbReference type="Pfam" id="PF10531">
    <property type="entry name" value="SLBB"/>
    <property type="match status" value="1"/>
</dbReference>
<dbReference type="GO" id="GO:0022900">
    <property type="term" value="P:electron transport chain"/>
    <property type="evidence" value="ECO:0007669"/>
    <property type="project" value="UniProtKB-UniRule"/>
</dbReference>
<dbReference type="AlphaFoldDB" id="A0A3N1PSH6"/>
<feature type="binding site" evidence="8">
    <location>
        <position position="426"/>
    </location>
    <ligand>
        <name>[4Fe-4S] cluster</name>
        <dbReference type="ChEBI" id="CHEBI:49883"/>
        <label>1</label>
    </ligand>
</feature>
<feature type="compositionally biased region" description="Basic and acidic residues" evidence="9">
    <location>
        <begin position="545"/>
        <end position="559"/>
    </location>
</feature>
<organism evidence="11 12">
    <name type="scientific">Gallaecimonas pentaromativorans</name>
    <dbReference type="NCBI Taxonomy" id="584787"/>
    <lineage>
        <taxon>Bacteria</taxon>
        <taxon>Pseudomonadati</taxon>
        <taxon>Pseudomonadota</taxon>
        <taxon>Gammaproteobacteria</taxon>
        <taxon>Enterobacterales</taxon>
        <taxon>Gallaecimonadaceae</taxon>
        <taxon>Gallaecimonas</taxon>
    </lineage>
</organism>
<keyword evidence="8" id="KW-1003">Cell membrane</keyword>
<feature type="binding site" evidence="8">
    <location>
        <position position="422"/>
    </location>
    <ligand>
        <name>[4Fe-4S] cluster</name>
        <dbReference type="ChEBI" id="CHEBI:49883"/>
        <label>2</label>
    </ligand>
</feature>
<comment type="cofactor">
    <cofactor evidence="8">
        <name>[4Fe-4S] cluster</name>
        <dbReference type="ChEBI" id="CHEBI:49883"/>
    </cofactor>
    <text evidence="8">Binds 2 [4Fe-4S] clusters per subunit.</text>
</comment>
<dbReference type="GO" id="GO:0009055">
    <property type="term" value="F:electron transfer activity"/>
    <property type="evidence" value="ECO:0007669"/>
    <property type="project" value="InterPro"/>
</dbReference>